<comment type="caution">
    <text evidence="1">The sequence shown here is derived from an EMBL/GenBank/DDBJ whole genome shotgun (WGS) entry which is preliminary data.</text>
</comment>
<dbReference type="Proteomes" id="UP001143910">
    <property type="component" value="Unassembled WGS sequence"/>
</dbReference>
<reference evidence="1" key="1">
    <citation type="submission" date="2022-08" db="EMBL/GenBank/DDBJ databases">
        <title>Genome Sequence of Lecanicillium fungicola.</title>
        <authorList>
            <person name="Buettner E."/>
        </authorList>
    </citation>
    <scope>NUCLEOTIDE SEQUENCE</scope>
    <source>
        <strain evidence="1">Babe33</strain>
    </source>
</reference>
<proteinExistence type="predicted"/>
<dbReference type="EMBL" id="JANJQO010000914">
    <property type="protein sequence ID" value="KAJ2973822.1"/>
    <property type="molecule type" value="Genomic_DNA"/>
</dbReference>
<gene>
    <name evidence="1" type="ORF">NQ176_g6389</name>
</gene>
<accession>A0ACC1N3I0</accession>
<keyword evidence="2" id="KW-1185">Reference proteome</keyword>
<sequence>MPEPGYTSDERTALLPEASLPAGPNLVRDDHRQKHTLGRRTYILALSLAILLSVELGGSLATIPLLQIQEGIVCREHHANVTEPAIDPRCKDRIVQADFAMLQGWESTFGLIPGLLLSVPYGVASDKYGRRVILFLSLLGIALLESAVTVISYFPTVFPIRLIWGSALLTAIGGGPFVMNAVICTICSDVSSSEQRSNTFFLIAAIAIAGQLIGNPLTYLAMNYDVWFATFLGVGILYLATFASLAVPETLNAVKTIETAPLNEDADLDCEPSGTMEKLTQRFKAAAFELLNAPRLLATNTRLCFLLGSFVFTTLGKTASAMLLQYVTKRCQWTWAEASLLLSIKATISLVLFVAIFPMVNQLLLNVAALPAIVKDLWLSRGSIICLVIGTFGLGLAPTSAVMILALTVSSLGSGYGATIRSLLTATVSPNHTGVLYSLMSLLESTGALIAGPLLAVTFRIGMDWGGIWIGLPFIAAGFMFSAAMIVVFSIQPRHLTVAVA</sequence>
<evidence type="ECO:0000313" key="2">
    <source>
        <dbReference type="Proteomes" id="UP001143910"/>
    </source>
</evidence>
<evidence type="ECO:0000313" key="1">
    <source>
        <dbReference type="EMBL" id="KAJ2973822.1"/>
    </source>
</evidence>
<organism evidence="1 2">
    <name type="scientific">Zarea fungicola</name>
    <dbReference type="NCBI Taxonomy" id="93591"/>
    <lineage>
        <taxon>Eukaryota</taxon>
        <taxon>Fungi</taxon>
        <taxon>Dikarya</taxon>
        <taxon>Ascomycota</taxon>
        <taxon>Pezizomycotina</taxon>
        <taxon>Sordariomycetes</taxon>
        <taxon>Hypocreomycetidae</taxon>
        <taxon>Hypocreales</taxon>
        <taxon>Cordycipitaceae</taxon>
        <taxon>Zarea</taxon>
    </lineage>
</organism>
<name>A0ACC1N3I0_9HYPO</name>
<protein>
    <submittedName>
        <fullName evidence="1">Uncharacterized protein</fullName>
    </submittedName>
</protein>